<dbReference type="Proteomes" id="UP001219525">
    <property type="component" value="Unassembled WGS sequence"/>
</dbReference>
<organism evidence="1 2">
    <name type="scientific">Mycena pura</name>
    <dbReference type="NCBI Taxonomy" id="153505"/>
    <lineage>
        <taxon>Eukaryota</taxon>
        <taxon>Fungi</taxon>
        <taxon>Dikarya</taxon>
        <taxon>Basidiomycota</taxon>
        <taxon>Agaricomycotina</taxon>
        <taxon>Agaricomycetes</taxon>
        <taxon>Agaricomycetidae</taxon>
        <taxon>Agaricales</taxon>
        <taxon>Marasmiineae</taxon>
        <taxon>Mycenaceae</taxon>
        <taxon>Mycena</taxon>
    </lineage>
</organism>
<dbReference type="AlphaFoldDB" id="A0AAD6VL10"/>
<evidence type="ECO:0000313" key="1">
    <source>
        <dbReference type="EMBL" id="KAJ7215385.1"/>
    </source>
</evidence>
<accession>A0AAD6VL10</accession>
<keyword evidence="2" id="KW-1185">Reference proteome</keyword>
<name>A0AAD6VL10_9AGAR</name>
<reference evidence="1" key="1">
    <citation type="submission" date="2023-03" db="EMBL/GenBank/DDBJ databases">
        <title>Massive genome expansion in bonnet fungi (Mycena s.s.) driven by repeated elements and novel gene families across ecological guilds.</title>
        <authorList>
            <consortium name="Lawrence Berkeley National Laboratory"/>
            <person name="Harder C.B."/>
            <person name="Miyauchi S."/>
            <person name="Viragh M."/>
            <person name="Kuo A."/>
            <person name="Thoen E."/>
            <person name="Andreopoulos B."/>
            <person name="Lu D."/>
            <person name="Skrede I."/>
            <person name="Drula E."/>
            <person name="Henrissat B."/>
            <person name="Morin E."/>
            <person name="Kohler A."/>
            <person name="Barry K."/>
            <person name="LaButti K."/>
            <person name="Morin E."/>
            <person name="Salamov A."/>
            <person name="Lipzen A."/>
            <person name="Mereny Z."/>
            <person name="Hegedus B."/>
            <person name="Baldrian P."/>
            <person name="Stursova M."/>
            <person name="Weitz H."/>
            <person name="Taylor A."/>
            <person name="Grigoriev I.V."/>
            <person name="Nagy L.G."/>
            <person name="Martin F."/>
            <person name="Kauserud H."/>
        </authorList>
    </citation>
    <scope>NUCLEOTIDE SEQUENCE</scope>
    <source>
        <strain evidence="1">9144</strain>
    </source>
</reference>
<comment type="caution">
    <text evidence="1">The sequence shown here is derived from an EMBL/GenBank/DDBJ whole genome shotgun (WGS) entry which is preliminary data.</text>
</comment>
<evidence type="ECO:0000313" key="2">
    <source>
        <dbReference type="Proteomes" id="UP001219525"/>
    </source>
</evidence>
<sequence length="409" mass="45542">MAISLLKVAPSFGKTVAGTRAGTKQRCGKFRVPHVHSCDIFVVCTRRSTVTQRCWIAVRLELWCQWQAPRDADVRRNRGHEQIGGEIRVPPARVARWDMSKMRARRHVFGCNSESFDTQKKLRWADRGERYSLGLTADRMGTVSLGFGVGPLYDKLAQDGKHSLRTRCLRCNEARTVSTCRALPACPYPSRGAATSPTCEIAKKKNAASVTSRRCFHNGAAASPGLRFQQGRRYWRPGADVPVQEDVLRWHQLLATMPAVGVHGGIVELRGLGSESTLVHHNFDAQEGLCTSRRRWRRGYFDTEEDFKIGVARISNLRGLSVMDRLRAVQASGLGRIVVVRAVMGRVIFEAYYLADDESIVAVSPDKCERCHKAPHQQLGTSALNLGLNQSGSAYRHALSIHVVTNIIN</sequence>
<proteinExistence type="predicted"/>
<protein>
    <submittedName>
        <fullName evidence="1">Uncharacterized protein</fullName>
    </submittedName>
</protein>
<dbReference type="EMBL" id="JARJCW010000017">
    <property type="protein sequence ID" value="KAJ7215385.1"/>
    <property type="molecule type" value="Genomic_DNA"/>
</dbReference>
<gene>
    <name evidence="1" type="ORF">GGX14DRAFT_391822</name>
</gene>